<dbReference type="EC" id="5.6.2.3" evidence="1"/>
<feature type="domain" description="DNA helicase Pif1-like DEAD-box helicase" evidence="2">
    <location>
        <begin position="1"/>
        <end position="46"/>
    </location>
</feature>
<dbReference type="Pfam" id="PF05970">
    <property type="entry name" value="PIF1"/>
    <property type="match status" value="1"/>
</dbReference>
<evidence type="ECO:0000259" key="2">
    <source>
        <dbReference type="Pfam" id="PF05970"/>
    </source>
</evidence>
<name>A0A7T8QRN7_CALRO</name>
<keyword evidence="1" id="KW-0234">DNA repair</keyword>
<evidence type="ECO:0000256" key="1">
    <source>
        <dbReference type="RuleBase" id="RU363044"/>
    </source>
</evidence>
<comment type="catalytic activity">
    <reaction evidence="1">
        <text>ATP + H2O = ADP + phosphate + H(+)</text>
        <dbReference type="Rhea" id="RHEA:13065"/>
        <dbReference type="ChEBI" id="CHEBI:15377"/>
        <dbReference type="ChEBI" id="CHEBI:15378"/>
        <dbReference type="ChEBI" id="CHEBI:30616"/>
        <dbReference type="ChEBI" id="CHEBI:43474"/>
        <dbReference type="ChEBI" id="CHEBI:456216"/>
        <dbReference type="EC" id="5.6.2.3"/>
    </reaction>
</comment>
<keyword evidence="1" id="KW-0067">ATP-binding</keyword>
<protein>
    <recommendedName>
        <fullName evidence="1">ATP-dependent DNA helicase</fullName>
        <ecNumber evidence="1">5.6.2.3</ecNumber>
    </recommendedName>
</protein>
<keyword evidence="1" id="KW-0233">DNA recombination</keyword>
<reference evidence="4" key="1">
    <citation type="submission" date="2021-01" db="EMBL/GenBank/DDBJ databases">
        <title>Caligus Genome Assembly.</title>
        <authorList>
            <person name="Gallardo-Escarate C."/>
        </authorList>
    </citation>
    <scope>NUCLEOTIDE SEQUENCE [LARGE SCALE GENOMIC DNA]</scope>
</reference>
<dbReference type="OrthoDB" id="272985at2759"/>
<evidence type="ECO:0000313" key="3">
    <source>
        <dbReference type="EMBL" id="QQP52804.1"/>
    </source>
</evidence>
<keyword evidence="4" id="KW-1185">Reference proteome</keyword>
<evidence type="ECO:0000313" key="4">
    <source>
        <dbReference type="Proteomes" id="UP000595437"/>
    </source>
</evidence>
<keyword evidence="1" id="KW-0378">Hydrolase</keyword>
<comment type="cofactor">
    <cofactor evidence="1">
        <name>Mg(2+)</name>
        <dbReference type="ChEBI" id="CHEBI:18420"/>
    </cofactor>
</comment>
<organism evidence="3 4">
    <name type="scientific">Caligus rogercresseyi</name>
    <name type="common">Sea louse</name>
    <dbReference type="NCBI Taxonomy" id="217165"/>
    <lineage>
        <taxon>Eukaryota</taxon>
        <taxon>Metazoa</taxon>
        <taxon>Ecdysozoa</taxon>
        <taxon>Arthropoda</taxon>
        <taxon>Crustacea</taxon>
        <taxon>Multicrustacea</taxon>
        <taxon>Hexanauplia</taxon>
        <taxon>Copepoda</taxon>
        <taxon>Siphonostomatoida</taxon>
        <taxon>Caligidae</taxon>
        <taxon>Caligus</taxon>
    </lineage>
</organism>
<keyword evidence="1 3" id="KW-0347">Helicase</keyword>
<keyword evidence="1" id="KW-0547">Nucleotide-binding</keyword>
<dbReference type="GO" id="GO:0016787">
    <property type="term" value="F:hydrolase activity"/>
    <property type="evidence" value="ECO:0007669"/>
    <property type="project" value="UniProtKB-KW"/>
</dbReference>
<dbReference type="Proteomes" id="UP000595437">
    <property type="component" value="Chromosome 3"/>
</dbReference>
<keyword evidence="1" id="KW-0227">DNA damage</keyword>
<sequence>MAPKNALHVLDKSLKDIRSNNSLFGGVVQLLAGDFMHTLPIIPRGTLLMKSTHV</sequence>
<gene>
    <name evidence="3" type="ORF">FKW44_005059</name>
</gene>
<accession>A0A7T8QRN7</accession>
<dbReference type="AlphaFoldDB" id="A0A7T8QRN7"/>
<dbReference type="InterPro" id="IPR010285">
    <property type="entry name" value="DNA_helicase_pif1-like_DEAD"/>
</dbReference>
<dbReference type="GO" id="GO:0006310">
    <property type="term" value="P:DNA recombination"/>
    <property type="evidence" value="ECO:0007669"/>
    <property type="project" value="UniProtKB-KW"/>
</dbReference>
<dbReference type="GO" id="GO:0006281">
    <property type="term" value="P:DNA repair"/>
    <property type="evidence" value="ECO:0007669"/>
    <property type="project" value="UniProtKB-KW"/>
</dbReference>
<dbReference type="GO" id="GO:0043139">
    <property type="term" value="F:5'-3' DNA helicase activity"/>
    <property type="evidence" value="ECO:0007669"/>
    <property type="project" value="UniProtKB-EC"/>
</dbReference>
<comment type="similarity">
    <text evidence="1">Belongs to the helicase family.</text>
</comment>
<dbReference type="EMBL" id="CP045892">
    <property type="protein sequence ID" value="QQP52804.1"/>
    <property type="molecule type" value="Genomic_DNA"/>
</dbReference>
<dbReference type="GO" id="GO:0000723">
    <property type="term" value="P:telomere maintenance"/>
    <property type="evidence" value="ECO:0007669"/>
    <property type="project" value="InterPro"/>
</dbReference>
<dbReference type="GO" id="GO:0005524">
    <property type="term" value="F:ATP binding"/>
    <property type="evidence" value="ECO:0007669"/>
    <property type="project" value="UniProtKB-KW"/>
</dbReference>
<proteinExistence type="inferred from homology"/>